<feature type="region of interest" description="Disordered" evidence="5">
    <location>
        <begin position="213"/>
        <end position="238"/>
    </location>
</feature>
<proteinExistence type="inferred from homology"/>
<feature type="active site" description="Charge relay system" evidence="4">
    <location>
        <position position="201"/>
    </location>
</feature>
<feature type="active site" description="Charge relay system" evidence="4">
    <location>
        <position position="595"/>
    </location>
</feature>
<evidence type="ECO:0000259" key="8">
    <source>
        <dbReference type="Pfam" id="PF17766"/>
    </source>
</evidence>
<dbReference type="Pfam" id="PF17766">
    <property type="entry name" value="fn3_6"/>
    <property type="match status" value="1"/>
</dbReference>
<name>A0ABP4XQS6_9ACTN</name>
<evidence type="ECO:0000313" key="10">
    <source>
        <dbReference type="Proteomes" id="UP001500218"/>
    </source>
</evidence>
<feature type="compositionally biased region" description="Low complexity" evidence="5">
    <location>
        <begin position="1"/>
        <end position="13"/>
    </location>
</feature>
<dbReference type="InterPro" id="IPR041469">
    <property type="entry name" value="Subtilisin-like_FN3"/>
</dbReference>
<dbReference type="Gene3D" id="3.50.30.30">
    <property type="match status" value="1"/>
</dbReference>
<evidence type="ECO:0000256" key="2">
    <source>
        <dbReference type="ARBA" id="ARBA00022801"/>
    </source>
</evidence>
<dbReference type="CDD" id="cd02120">
    <property type="entry name" value="PA_subtilisin_like"/>
    <property type="match status" value="1"/>
</dbReference>
<reference evidence="10" key="1">
    <citation type="journal article" date="2019" name="Int. J. Syst. Evol. Microbiol.">
        <title>The Global Catalogue of Microorganisms (GCM) 10K type strain sequencing project: providing services to taxonomists for standard genome sequencing and annotation.</title>
        <authorList>
            <consortium name="The Broad Institute Genomics Platform"/>
            <consortium name="The Broad Institute Genome Sequencing Center for Infectious Disease"/>
            <person name="Wu L."/>
            <person name="Ma J."/>
        </authorList>
    </citation>
    <scope>NUCLEOTIDE SEQUENCE [LARGE SCALE GENOMIC DNA]</scope>
    <source>
        <strain evidence="10">JCM 13250</strain>
    </source>
</reference>
<dbReference type="InterPro" id="IPR046450">
    <property type="entry name" value="PA_dom_sf"/>
</dbReference>
<dbReference type="Pfam" id="PF00082">
    <property type="entry name" value="Peptidase_S8"/>
    <property type="match status" value="1"/>
</dbReference>
<dbReference type="SUPFAM" id="SSF52025">
    <property type="entry name" value="PA domain"/>
    <property type="match status" value="1"/>
</dbReference>
<evidence type="ECO:0000256" key="1">
    <source>
        <dbReference type="ARBA" id="ARBA00022670"/>
    </source>
</evidence>
<feature type="domain" description="Peptidase S8/S53" evidence="6">
    <location>
        <begin position="192"/>
        <end position="649"/>
    </location>
</feature>
<dbReference type="InterPro" id="IPR045051">
    <property type="entry name" value="SBT"/>
</dbReference>
<keyword evidence="3 4" id="KW-0720">Serine protease</keyword>
<evidence type="ECO:0000256" key="4">
    <source>
        <dbReference type="PROSITE-ProRule" id="PRU01240"/>
    </source>
</evidence>
<sequence>MTATPATAGAPSTLVAGPEIDGFQATPLGPPHRVRNTGKSLTSRLARTDEKLLNRTDEAPVNVLVKLDYDSVATYQGDVAGLPATSPSVTGQTLREAPAERLYTRYVEQREQTFVDQLRKRVPQARVGQRLRTVYGGVSATLPANRVGDVVGMPGVLAVQANEMVRPLTDASPQFIGATAIYPRMGGAATSGRGVIVGVIDTGAWPEHPSFADQGQLGVPPPKADGTPRKCDFGDNPLTPGTTPFRCNRKLIGGQAVMTDYLADADRARKERFHNGRDSDGHGTHTASTATGDLVSPARALGIDRGPVGGVAPGAWLSVYKVCGEEGCFPSDAAAAVGQAVKDGVKVINFSISGGATLDVVELAFLDAYAAGVFIAAAAGNDGPATGNTQHLFPWTTTVGATTQRREFASTLRLRASDGAHVDLRGATITRGISAHPVVLATAAPYASAQCDKVAPAGSFTGKIVACERGGVPRVTKGYNVLKGGAVGMVLYNPTLADVETDNHWLPTVHLADGTQLKAFLAAHRNVTAQFADGRRRPGRADVLAAFSSRGPAGNYIKPDLTAPGVQIFAGHSPVADEVEEGPTGQYFQAIAGTSMSSPHIAGAAALLRSLHPGWTPGQVKSAMVTTAKTGIVREDLRTPATAFEVGSGRIDLSRAGDPGLTFDETAARMRSVAATDTTSAGQMQLNLPSVNAPVMAGRLDLTRTVTNVSGRRLTYTVVGTAPAGAAITVAPARFTIAPGARQRLTITIRSQKSSGQQFGQIRLVPAAGARLPTLHLPVAFVSQQGDVRLTSTCEPASVMVASETACTITAANKGYTPAAVTLTTTVPPNLAVTRASLGIIDGRTVRMQPRTIAGTTPSRPSLTAIDDRKFRPLAGLGIRPTKVGDDELVNFDTPPFTYGGTTFTRIGVDTNGYVVPGGGTSEDDNCCNVALPARERPNNILAPFWTDLDGREAPGIFVAAVTSGSKKWIVVEWLLDLYGTTDDERHFQLWLGVDTPRATAEAPAALRVSTQDITFAYNPADLPQKPDDLPFAIGAENVIGTVAAKLSPGQLPTKDLRVYGSAPIPGAPLTYTVWMRGVRGGVGQVVTTMSTPAVPGVTEVATPVLVRRPIE</sequence>
<protein>
    <submittedName>
        <fullName evidence="9">S8 family serine peptidase</fullName>
    </submittedName>
</protein>
<dbReference type="InterPro" id="IPR003137">
    <property type="entry name" value="PA_domain"/>
</dbReference>
<dbReference type="Gene3D" id="3.40.50.200">
    <property type="entry name" value="Peptidase S8/S53 domain"/>
    <property type="match status" value="1"/>
</dbReference>
<evidence type="ECO:0000259" key="7">
    <source>
        <dbReference type="Pfam" id="PF02225"/>
    </source>
</evidence>
<evidence type="ECO:0000313" key="9">
    <source>
        <dbReference type="EMBL" id="GAA1791773.1"/>
    </source>
</evidence>
<keyword evidence="10" id="KW-1185">Reference proteome</keyword>
<dbReference type="PROSITE" id="PS51892">
    <property type="entry name" value="SUBTILASE"/>
    <property type="match status" value="1"/>
</dbReference>
<dbReference type="InterPro" id="IPR023828">
    <property type="entry name" value="Peptidase_S8_Ser-AS"/>
</dbReference>
<comment type="caution">
    <text evidence="9">The sequence shown here is derived from an EMBL/GenBank/DDBJ whole genome shotgun (WGS) entry which is preliminary data.</text>
</comment>
<keyword evidence="2 4" id="KW-0378">Hydrolase</keyword>
<feature type="region of interest" description="Disordered" evidence="5">
    <location>
        <begin position="1"/>
        <end position="42"/>
    </location>
</feature>
<feature type="domain" description="PA" evidence="7">
    <location>
        <begin position="437"/>
        <end position="512"/>
    </location>
</feature>
<organism evidence="9 10">
    <name type="scientific">Luedemannella flava</name>
    <dbReference type="NCBI Taxonomy" id="349316"/>
    <lineage>
        <taxon>Bacteria</taxon>
        <taxon>Bacillati</taxon>
        <taxon>Actinomycetota</taxon>
        <taxon>Actinomycetes</taxon>
        <taxon>Micromonosporales</taxon>
        <taxon>Micromonosporaceae</taxon>
        <taxon>Luedemannella</taxon>
    </lineage>
</organism>
<keyword evidence="1 4" id="KW-0645">Protease</keyword>
<evidence type="ECO:0000256" key="3">
    <source>
        <dbReference type="ARBA" id="ARBA00022825"/>
    </source>
</evidence>
<dbReference type="InterPro" id="IPR036852">
    <property type="entry name" value="Peptidase_S8/S53_dom_sf"/>
</dbReference>
<dbReference type="PRINTS" id="PR00723">
    <property type="entry name" value="SUBTILISIN"/>
</dbReference>
<feature type="domain" description="Subtilisin-like protease fibronectin type-III" evidence="8">
    <location>
        <begin position="685"/>
        <end position="764"/>
    </location>
</feature>
<evidence type="ECO:0000259" key="6">
    <source>
        <dbReference type="Pfam" id="PF00082"/>
    </source>
</evidence>
<dbReference type="InterPro" id="IPR015500">
    <property type="entry name" value="Peptidase_S8_subtilisin-rel"/>
</dbReference>
<comment type="similarity">
    <text evidence="4">Belongs to the peptidase S8 family.</text>
</comment>
<accession>A0ABP4XQS6</accession>
<gene>
    <name evidence="9" type="ORF">GCM10009682_12230</name>
</gene>
<dbReference type="SUPFAM" id="SSF52743">
    <property type="entry name" value="Subtilisin-like"/>
    <property type="match status" value="1"/>
</dbReference>
<dbReference type="Gene3D" id="2.60.40.2310">
    <property type="match status" value="1"/>
</dbReference>
<dbReference type="EMBL" id="BAAALT010000029">
    <property type="protein sequence ID" value="GAA1791773.1"/>
    <property type="molecule type" value="Genomic_DNA"/>
</dbReference>
<dbReference type="PROSITE" id="PS00138">
    <property type="entry name" value="SUBTILASE_SER"/>
    <property type="match status" value="1"/>
</dbReference>
<dbReference type="InterPro" id="IPR000209">
    <property type="entry name" value="Peptidase_S8/S53_dom"/>
</dbReference>
<dbReference type="PANTHER" id="PTHR10795">
    <property type="entry name" value="PROPROTEIN CONVERTASE SUBTILISIN/KEXIN"/>
    <property type="match status" value="1"/>
</dbReference>
<evidence type="ECO:0000256" key="5">
    <source>
        <dbReference type="SAM" id="MobiDB-lite"/>
    </source>
</evidence>
<dbReference type="Pfam" id="PF02225">
    <property type="entry name" value="PA"/>
    <property type="match status" value="1"/>
</dbReference>
<dbReference type="Proteomes" id="UP001500218">
    <property type="component" value="Unassembled WGS sequence"/>
</dbReference>
<feature type="active site" description="Charge relay system" evidence="4">
    <location>
        <position position="282"/>
    </location>
</feature>